<gene>
    <name evidence="1" type="ORF">ACFP3T_00210</name>
</gene>
<sequence length="114" mass="13566">MGLVADKRQVQKFRLSIEVMLDSQYDLKKLKPTDLRQLQLFMAKTIGRQLTIAQVEQLYLRTNGGAKHREQFDQGWYEMLHFSNGSRDFRIHGFYNTDGYLVLTRVDPHHQYKF</sequence>
<comment type="caution">
    <text evidence="1">The sequence shown here is derived from an EMBL/GenBank/DDBJ whole genome shotgun (WGS) entry which is preliminary data.</text>
</comment>
<dbReference type="RefSeq" id="WP_349732523.1">
    <property type="nucleotide sequence ID" value="NZ_BJDK01000017.1"/>
</dbReference>
<dbReference type="Proteomes" id="UP001596253">
    <property type="component" value="Unassembled WGS sequence"/>
</dbReference>
<dbReference type="NCBIfam" id="NF046006">
    <property type="entry name" value="MAG6450_fam"/>
    <property type="match status" value="1"/>
</dbReference>
<accession>A0ABW1R2U6</accession>
<keyword evidence="2" id="KW-1185">Reference proteome</keyword>
<reference evidence="2" key="1">
    <citation type="journal article" date="2019" name="Int. J. Syst. Evol. Microbiol.">
        <title>The Global Catalogue of Microorganisms (GCM) 10K type strain sequencing project: providing services to taxonomists for standard genome sequencing and annotation.</title>
        <authorList>
            <consortium name="The Broad Institute Genomics Platform"/>
            <consortium name="The Broad Institute Genome Sequencing Center for Infectious Disease"/>
            <person name="Wu L."/>
            <person name="Ma J."/>
        </authorList>
    </citation>
    <scope>NUCLEOTIDE SEQUENCE [LARGE SCALE GENOMIC DNA]</scope>
    <source>
        <strain evidence="2">CCM 8932</strain>
    </source>
</reference>
<evidence type="ECO:0000313" key="2">
    <source>
        <dbReference type="Proteomes" id="UP001596253"/>
    </source>
</evidence>
<evidence type="ECO:0000313" key="1">
    <source>
        <dbReference type="EMBL" id="MFC6163111.1"/>
    </source>
</evidence>
<protein>
    <submittedName>
        <fullName evidence="1">MAG6450 family protein</fullName>
    </submittedName>
</protein>
<dbReference type="EMBL" id="JBHSSD010000002">
    <property type="protein sequence ID" value="MFC6163111.1"/>
    <property type="molecule type" value="Genomic_DNA"/>
</dbReference>
<name>A0ABW1R2U6_9LACO</name>
<proteinExistence type="predicted"/>
<organism evidence="1 2">
    <name type="scientific">Lactiplantibacillus dongliensis</name>
    <dbReference type="NCBI Taxonomy" id="2559919"/>
    <lineage>
        <taxon>Bacteria</taxon>
        <taxon>Bacillati</taxon>
        <taxon>Bacillota</taxon>
        <taxon>Bacilli</taxon>
        <taxon>Lactobacillales</taxon>
        <taxon>Lactobacillaceae</taxon>
        <taxon>Lactiplantibacillus</taxon>
    </lineage>
</organism>